<dbReference type="SUPFAM" id="SSF56935">
    <property type="entry name" value="Porins"/>
    <property type="match status" value="1"/>
</dbReference>
<feature type="signal peptide" evidence="1">
    <location>
        <begin position="1"/>
        <end position="18"/>
    </location>
</feature>
<feature type="chain" id="PRO_5008532605" evidence="1">
    <location>
        <begin position="19"/>
        <end position="895"/>
    </location>
</feature>
<evidence type="ECO:0000256" key="1">
    <source>
        <dbReference type="SAM" id="SignalP"/>
    </source>
</evidence>
<keyword evidence="1" id="KW-0732">Signal</keyword>
<dbReference type="Proteomes" id="UP000092967">
    <property type="component" value="Chromosome"/>
</dbReference>
<dbReference type="STRING" id="1790137.AXE80_12805"/>
<keyword evidence="3" id="KW-1185">Reference proteome</keyword>
<proteinExistence type="predicted"/>
<evidence type="ECO:0000313" key="3">
    <source>
        <dbReference type="Proteomes" id="UP000092967"/>
    </source>
</evidence>
<protein>
    <submittedName>
        <fullName evidence="2">TonB-dependent receptor</fullName>
    </submittedName>
</protein>
<dbReference type="SUPFAM" id="SSF49464">
    <property type="entry name" value="Carboxypeptidase regulatory domain-like"/>
    <property type="match status" value="1"/>
</dbReference>
<dbReference type="Pfam" id="PF13620">
    <property type="entry name" value="CarboxypepD_reg"/>
    <property type="match status" value="1"/>
</dbReference>
<dbReference type="AlphaFoldDB" id="A0A1B1Y8K5"/>
<reference evidence="2 3" key="1">
    <citation type="submission" date="2016-02" db="EMBL/GenBank/DDBJ databases">
        <authorList>
            <person name="Wen L."/>
            <person name="He K."/>
            <person name="Yang H."/>
        </authorList>
    </citation>
    <scope>NUCLEOTIDE SEQUENCE [LARGE SCALE GENOMIC DNA]</scope>
    <source>
        <strain evidence="2 3">CZ1127</strain>
    </source>
</reference>
<keyword evidence="2" id="KW-0675">Receptor</keyword>
<dbReference type="InterPro" id="IPR008969">
    <property type="entry name" value="CarboxyPept-like_regulatory"/>
</dbReference>
<dbReference type="KEGG" id="wfu:AXE80_12805"/>
<name>A0A1B1Y8K5_9FLAO</name>
<dbReference type="Gene3D" id="2.60.40.1120">
    <property type="entry name" value="Carboxypeptidase-like, regulatory domain"/>
    <property type="match status" value="1"/>
</dbReference>
<organism evidence="2 3">
    <name type="scientific">Wenyingzhuangia fucanilytica</name>
    <dbReference type="NCBI Taxonomy" id="1790137"/>
    <lineage>
        <taxon>Bacteria</taxon>
        <taxon>Pseudomonadati</taxon>
        <taxon>Bacteroidota</taxon>
        <taxon>Flavobacteriia</taxon>
        <taxon>Flavobacteriales</taxon>
        <taxon>Flavobacteriaceae</taxon>
        <taxon>Wenyingzhuangia</taxon>
    </lineage>
</organism>
<sequence length="895" mass="102966">MKLKLIAFFALVTSVAFSQVKVEGIVKDSIGNPIELANVVAINQETKLMDSYSMTDNEGHYKLNLNSNSTYTLQASYIGMKTIEATLKTLKEDLYQNFNLNSDTNLDEVELVYEMPVVIKGDSLIYNADSFRAKTDRKLGDVLNKLPGVEVNDDGEIEVDGVTVRKVMVEGKDFFDGDSKLATQNIPADALDKIEVLKNYDEVSQLKSVRNNEESIAINIRLKEGKKNFWFGEITAGAGPDDRYIVHPKLFYYSPKYSINIITDYNNIGDVPFTRQDYFKFSGGVRGSNRDSGTSFNVASSDIGFLTMQNNRANSIESKFGAVNFNYAPKKTWDLSGFAIYSGNKTDMLQNSTKTYSSENNIDESTTSDTRQKADLGLFKFSSKYIPNSNHHLDYDVFGRVSKQTEIKDFYSSVLGNIDENQSQNPYSINQNLNYYYTLNPSNIFAFELQYLAQDEDPFYNAILEKTNEFKFSDELNLDETQSSYNIAQDKRIKTNKLDTKVDYWYVLNDKSNINFSIGLLNSTQRFSSEIYQILDNGDNYKLNNDDGYNTYNQITYNFSDAYLAAQYTLKTGMFTFRPGFSAHTYYTKNSQFGKIVEDSFVRLLPKFNTTMELKKTETLTFNYAINNTFTDVNKLAEGFVFNNYNSIFRGNSELENSLAHNLNLNYRSFNQFNYTNIFARLSYSKRINQIRNKAEFIDNSNNQISVPFNSNFEDETVGLNGRFEKTINKIKTSLGANYSYSKFNQLINNQQRVNESFTQSYRTQINTNFKTAPNVSVGYNLSINDYNQGSGNTKYYTHSPYVNLNTYFLKGFIFNTEYSYFNYRNNERTLNNYTFFDASLAYQKEDSKWEYKLTATNLLNTKSLNRDNINTLYTNTTEYFIQPRYIVLSLKYNL</sequence>
<dbReference type="RefSeq" id="WP_068827996.1">
    <property type="nucleotide sequence ID" value="NZ_CP014224.1"/>
</dbReference>
<dbReference type="OrthoDB" id="603275at2"/>
<accession>A0A1B1Y8K5</accession>
<dbReference type="EMBL" id="CP014224">
    <property type="protein sequence ID" value="ANW97111.1"/>
    <property type="molecule type" value="Genomic_DNA"/>
</dbReference>
<gene>
    <name evidence="2" type="ORF">AXE80_12805</name>
</gene>
<evidence type="ECO:0000313" key="2">
    <source>
        <dbReference type="EMBL" id="ANW97111.1"/>
    </source>
</evidence>